<dbReference type="PROSITE" id="PS00018">
    <property type="entry name" value="EF_HAND_1"/>
    <property type="match status" value="1"/>
</dbReference>
<evidence type="ECO:0000256" key="8">
    <source>
        <dbReference type="ARBA" id="ARBA00022989"/>
    </source>
</evidence>
<dbReference type="FunFam" id="1.50.40.10:FF:000004">
    <property type="entry name" value="Calcium-binding mitochondrial carrier protein Aralar1"/>
    <property type="match status" value="1"/>
</dbReference>
<dbReference type="SMART" id="SM00054">
    <property type="entry name" value="EFh"/>
    <property type="match status" value="3"/>
</dbReference>
<keyword evidence="3" id="KW-0813">Transport</keyword>
<keyword evidence="8" id="KW-1133">Transmembrane helix</keyword>
<evidence type="ECO:0000313" key="14">
    <source>
        <dbReference type="Proteomes" id="UP000887565"/>
    </source>
</evidence>
<keyword evidence="9" id="KW-0496">Mitochondrion</keyword>
<evidence type="ECO:0000256" key="9">
    <source>
        <dbReference type="ARBA" id="ARBA00023128"/>
    </source>
</evidence>
<evidence type="ECO:0000256" key="11">
    <source>
        <dbReference type="ARBA" id="ARBA00038674"/>
    </source>
</evidence>
<keyword evidence="10 12" id="KW-0472">Membrane</keyword>
<name>A0A915I026_ROMCU</name>
<dbReference type="Gene3D" id="1.50.40.10">
    <property type="entry name" value="Mitochondrial carrier domain"/>
    <property type="match status" value="1"/>
</dbReference>
<keyword evidence="5" id="KW-0677">Repeat</keyword>
<dbReference type="CDD" id="cd00051">
    <property type="entry name" value="EFh"/>
    <property type="match status" value="1"/>
</dbReference>
<dbReference type="Pfam" id="PF00153">
    <property type="entry name" value="Mito_carr"/>
    <property type="match status" value="3"/>
</dbReference>
<keyword evidence="14" id="KW-1185">Reference proteome</keyword>
<dbReference type="GO" id="GO:0015183">
    <property type="term" value="F:L-aspartate transmembrane transporter activity"/>
    <property type="evidence" value="ECO:0007669"/>
    <property type="project" value="TreeGrafter"/>
</dbReference>
<dbReference type="Proteomes" id="UP000887565">
    <property type="component" value="Unplaced"/>
</dbReference>
<evidence type="ECO:0000256" key="2">
    <source>
        <dbReference type="ARBA" id="ARBA00006375"/>
    </source>
</evidence>
<evidence type="ECO:0000256" key="5">
    <source>
        <dbReference type="ARBA" id="ARBA00022737"/>
    </source>
</evidence>
<reference evidence="15" key="1">
    <citation type="submission" date="2022-11" db="UniProtKB">
        <authorList>
            <consortium name="WormBaseParasite"/>
        </authorList>
    </citation>
    <scope>IDENTIFICATION</scope>
</reference>
<evidence type="ECO:0000313" key="15">
    <source>
        <dbReference type="WBParaSite" id="nRc.2.0.1.t07475-RA"/>
    </source>
</evidence>
<dbReference type="PROSITE" id="PS50222">
    <property type="entry name" value="EF_HAND_2"/>
    <property type="match status" value="2"/>
</dbReference>
<organism evidence="14 15">
    <name type="scientific">Romanomermis culicivorax</name>
    <name type="common">Nematode worm</name>
    <dbReference type="NCBI Taxonomy" id="13658"/>
    <lineage>
        <taxon>Eukaryota</taxon>
        <taxon>Metazoa</taxon>
        <taxon>Ecdysozoa</taxon>
        <taxon>Nematoda</taxon>
        <taxon>Enoplea</taxon>
        <taxon>Dorylaimia</taxon>
        <taxon>Mermithida</taxon>
        <taxon>Mermithoidea</taxon>
        <taxon>Mermithidae</taxon>
        <taxon>Romanomermis</taxon>
    </lineage>
</organism>
<dbReference type="Gene3D" id="1.10.238.10">
    <property type="entry name" value="EF-hand"/>
    <property type="match status" value="2"/>
</dbReference>
<dbReference type="InterPro" id="IPR018247">
    <property type="entry name" value="EF_Hand_1_Ca_BS"/>
</dbReference>
<feature type="repeat" description="Solcar" evidence="12">
    <location>
        <begin position="418"/>
        <end position="509"/>
    </location>
</feature>
<dbReference type="AlphaFoldDB" id="A0A915I026"/>
<dbReference type="GO" id="GO:0043490">
    <property type="term" value="P:malate-aspartate shuttle"/>
    <property type="evidence" value="ECO:0007669"/>
    <property type="project" value="TreeGrafter"/>
</dbReference>
<evidence type="ECO:0000256" key="7">
    <source>
        <dbReference type="ARBA" id="ARBA00022837"/>
    </source>
</evidence>
<dbReference type="PANTHER" id="PTHR45678:SF9">
    <property type="entry name" value="CALCIUM-BINDING MITOCHONDRIAL CARRIER PROTEIN ARALAR1"/>
    <property type="match status" value="1"/>
</dbReference>
<dbReference type="InterPro" id="IPR002067">
    <property type="entry name" value="MCP"/>
</dbReference>
<evidence type="ECO:0000256" key="4">
    <source>
        <dbReference type="ARBA" id="ARBA00022692"/>
    </source>
</evidence>
<feature type="repeat" description="Solcar" evidence="12">
    <location>
        <begin position="516"/>
        <end position="600"/>
    </location>
</feature>
<evidence type="ECO:0000256" key="1">
    <source>
        <dbReference type="ARBA" id="ARBA00004448"/>
    </source>
</evidence>
<evidence type="ECO:0000259" key="13">
    <source>
        <dbReference type="PROSITE" id="PS50222"/>
    </source>
</evidence>
<keyword evidence="6" id="KW-0999">Mitochondrion inner membrane</keyword>
<evidence type="ECO:0000256" key="10">
    <source>
        <dbReference type="ARBA" id="ARBA00023136"/>
    </source>
</evidence>
<accession>A0A915I026</accession>
<comment type="subcellular location">
    <subcellularLocation>
        <location evidence="1">Mitochondrion inner membrane</location>
        <topology evidence="1">Multi-pass membrane protein</topology>
    </subcellularLocation>
</comment>
<dbReference type="SUPFAM" id="SSF103506">
    <property type="entry name" value="Mitochondrial carrier"/>
    <property type="match status" value="1"/>
</dbReference>
<dbReference type="InterPro" id="IPR011992">
    <property type="entry name" value="EF-hand-dom_pair"/>
</dbReference>
<dbReference type="WBParaSite" id="nRc.2.0.1.t07475-RA">
    <property type="protein sequence ID" value="nRc.2.0.1.t07475-RA"/>
    <property type="gene ID" value="nRc.2.0.1.g07475"/>
</dbReference>
<keyword evidence="7" id="KW-0106">Calcium</keyword>
<protein>
    <submittedName>
        <fullName evidence="15">EF-hand domain-containing protein</fullName>
    </submittedName>
</protein>
<comment type="similarity">
    <text evidence="2">Belongs to the mitochondrial carrier (TC 2.A.29) family.</text>
</comment>
<evidence type="ECO:0000256" key="12">
    <source>
        <dbReference type="PROSITE-ProRule" id="PRU00282"/>
    </source>
</evidence>
<dbReference type="OMA" id="AFQNVMR"/>
<dbReference type="InterPro" id="IPR023395">
    <property type="entry name" value="MCP_dom_sf"/>
</dbReference>
<feature type="domain" description="EF-hand" evidence="13">
    <location>
        <begin position="206"/>
        <end position="241"/>
    </location>
</feature>
<dbReference type="PANTHER" id="PTHR45678">
    <property type="entry name" value="MITOCHONDRIAL 2-OXODICARBOXYLATE CARRIER 1-RELATED"/>
    <property type="match status" value="1"/>
</dbReference>
<dbReference type="GO" id="GO:0005509">
    <property type="term" value="F:calcium ion binding"/>
    <property type="evidence" value="ECO:0007669"/>
    <property type="project" value="InterPro"/>
</dbReference>
<dbReference type="InterPro" id="IPR002048">
    <property type="entry name" value="EF_hand_dom"/>
</dbReference>
<feature type="repeat" description="Solcar" evidence="12">
    <location>
        <begin position="608"/>
        <end position="696"/>
    </location>
</feature>
<sequence length="767" mass="86411">MNIRLHSADNKHTRDEKFFGYALPCCEVYGSFDLALNERSMPDSVDYSTALTQLVKRADPSDLREIFGRYASITDYKNGGKFMTPEDFVRKYLGLCMEENFNKEAVKLIASAADTSKDGLISFDEFQAFENILRSPDALYQTAFEIFDTNASKTVTFDEFQRIIRLTQPVIEANFDFDCQFIKSYFGADKKRAITYFDFCQLLHDFYEEQGVQAFKKFDKSNLGFIKANNFQEIMTTVKSHMLTTFVRENLISATSLSGAGASDVTFPYYLAFNSLLAKLELFKRIYLLIAKGNLQIEIAKEEYLYAAQPYAQVTPLEVEILFRLANLAHPSRKTMNFKDLENIDPEHLKHVSYVRRLTNVKAVKNPSERGIGTHLLESMYRGVSDEYFLAIRSFSNRFRSSTTNSIDTTIIHNHVIVKFFFRFSMGAMAGACGATAVYPIDLVKTRMQNQRNMTMVGEVMYKNSWDCFRKVIRHEGFVGLYRGLVPQLLGVAPEKAIKLATNDFVRDRFTRQGKIPLWAEILAGSCGGASQVMFTNPVEIVKIRLQTAGEIQAGPRVSLSTIFKDLGLFGLYKGSKACFLRDIPFSAIYFPVYAHAKTWTADVNGHNNLPSLFISAFIAGVPAAGLVTPADVIKTRLQVAARAGQTTYDGLVDCYRKILREEGWKAFWKGTAARVFRSSPQFGVTLMVYELLQRVFYVDFGGNRPAGSEVAVPTTLTDHLSHNPDHAGGYRLAAATFAGVQHKFGLFFPKFEVEASNSQLRSADKS</sequence>
<proteinExistence type="inferred from homology"/>
<keyword evidence="4 12" id="KW-0812">Transmembrane</keyword>
<dbReference type="InterPro" id="IPR051028">
    <property type="entry name" value="Mito_Solute_Carrier"/>
</dbReference>
<dbReference type="PRINTS" id="PR00926">
    <property type="entry name" value="MITOCARRIER"/>
</dbReference>
<dbReference type="GO" id="GO:0005313">
    <property type="term" value="F:L-glutamate transmembrane transporter activity"/>
    <property type="evidence" value="ECO:0007669"/>
    <property type="project" value="TreeGrafter"/>
</dbReference>
<comment type="subunit">
    <text evidence="11">Homodimer (via N-terminus).</text>
</comment>
<dbReference type="FunFam" id="1.10.238.10:FF:000416">
    <property type="entry name" value="Aralar1, isoform F"/>
    <property type="match status" value="1"/>
</dbReference>
<dbReference type="InterPro" id="IPR018108">
    <property type="entry name" value="MCP_transmembrane"/>
</dbReference>
<dbReference type="SUPFAM" id="SSF47473">
    <property type="entry name" value="EF-hand"/>
    <property type="match status" value="2"/>
</dbReference>
<dbReference type="PROSITE" id="PS50920">
    <property type="entry name" value="SOLCAR"/>
    <property type="match status" value="3"/>
</dbReference>
<dbReference type="GO" id="GO:0005743">
    <property type="term" value="C:mitochondrial inner membrane"/>
    <property type="evidence" value="ECO:0007669"/>
    <property type="project" value="UniProtKB-SubCell"/>
</dbReference>
<feature type="domain" description="EF-hand" evidence="13">
    <location>
        <begin position="135"/>
        <end position="170"/>
    </location>
</feature>
<evidence type="ECO:0000256" key="6">
    <source>
        <dbReference type="ARBA" id="ARBA00022792"/>
    </source>
</evidence>
<evidence type="ECO:0000256" key="3">
    <source>
        <dbReference type="ARBA" id="ARBA00022448"/>
    </source>
</evidence>